<name>A0A9W6SQS9_9ACTN</name>
<evidence type="ECO:0000256" key="1">
    <source>
        <dbReference type="SAM" id="MobiDB-lite"/>
    </source>
</evidence>
<sequence length="102" mass="11434">MVTQFDTRPLRAWMHRRFTPRTTVLISLGWIAVFALLLTLTLTRPSFGLMCFGAFWLPGCFVAFGALYDVAKASRATAPPRTRKGTRGPSRRAKGPRPPGRR</sequence>
<feature type="compositionally biased region" description="Basic residues" evidence="1">
    <location>
        <begin position="81"/>
        <end position="102"/>
    </location>
</feature>
<dbReference type="EMBL" id="BSTX01000004">
    <property type="protein sequence ID" value="GLZ80643.1"/>
    <property type="molecule type" value="Genomic_DNA"/>
</dbReference>
<proteinExistence type="predicted"/>
<gene>
    <name evidence="3" type="ORF">Afil01_54500</name>
</gene>
<reference evidence="3" key="1">
    <citation type="submission" date="2023-03" db="EMBL/GenBank/DDBJ databases">
        <title>Actinorhabdospora filicis NBRC 111898.</title>
        <authorList>
            <person name="Ichikawa N."/>
            <person name="Sato H."/>
            <person name="Tonouchi N."/>
        </authorList>
    </citation>
    <scope>NUCLEOTIDE SEQUENCE</scope>
    <source>
        <strain evidence="3">NBRC 111898</strain>
    </source>
</reference>
<feature type="region of interest" description="Disordered" evidence="1">
    <location>
        <begin position="75"/>
        <end position="102"/>
    </location>
</feature>
<feature type="transmembrane region" description="Helical" evidence="2">
    <location>
        <begin position="21"/>
        <end position="41"/>
    </location>
</feature>
<keyword evidence="4" id="KW-1185">Reference proteome</keyword>
<comment type="caution">
    <text evidence="3">The sequence shown here is derived from an EMBL/GenBank/DDBJ whole genome shotgun (WGS) entry which is preliminary data.</text>
</comment>
<evidence type="ECO:0000256" key="2">
    <source>
        <dbReference type="SAM" id="Phobius"/>
    </source>
</evidence>
<accession>A0A9W6SQS9</accession>
<organism evidence="3 4">
    <name type="scientific">Actinorhabdospora filicis</name>
    <dbReference type="NCBI Taxonomy" id="1785913"/>
    <lineage>
        <taxon>Bacteria</taxon>
        <taxon>Bacillati</taxon>
        <taxon>Actinomycetota</taxon>
        <taxon>Actinomycetes</taxon>
        <taxon>Micromonosporales</taxon>
        <taxon>Micromonosporaceae</taxon>
        <taxon>Actinorhabdospora</taxon>
    </lineage>
</organism>
<dbReference type="AlphaFoldDB" id="A0A9W6SQS9"/>
<evidence type="ECO:0000313" key="3">
    <source>
        <dbReference type="EMBL" id="GLZ80643.1"/>
    </source>
</evidence>
<keyword evidence="2" id="KW-0812">Transmembrane</keyword>
<keyword evidence="2" id="KW-1133">Transmembrane helix</keyword>
<evidence type="ECO:0000313" key="4">
    <source>
        <dbReference type="Proteomes" id="UP001165079"/>
    </source>
</evidence>
<dbReference type="Proteomes" id="UP001165079">
    <property type="component" value="Unassembled WGS sequence"/>
</dbReference>
<keyword evidence="2" id="KW-0472">Membrane</keyword>
<protein>
    <submittedName>
        <fullName evidence="3">Uncharacterized protein</fullName>
    </submittedName>
</protein>
<feature type="transmembrane region" description="Helical" evidence="2">
    <location>
        <begin position="47"/>
        <end position="71"/>
    </location>
</feature>